<evidence type="ECO:0000256" key="2">
    <source>
        <dbReference type="ARBA" id="ARBA00023015"/>
    </source>
</evidence>
<dbReference type="SUPFAM" id="SSF46785">
    <property type="entry name" value="Winged helix' DNA-binding domain"/>
    <property type="match status" value="1"/>
</dbReference>
<dbReference type="AlphaFoldDB" id="A0A261SNQ7"/>
<sequence>MNLQQLRFICEVARRDLKVSRVAELLHISQPSVSTQIRLLEEELGLTIFTRQRNRLTAVTPVGSEIIERAQRALMEIDEIRQLASAHSADDSGTLTIAASHAQARFRLPAALRQFADRYPRVHITIRPESGRQIADTLRAGQADIGILSSAKDLHGDLYGIPFQTYRRLLLVSTGHPLLKVGQPGFDDIARYPIVLYEPSQTGTVVLNTLERLGKQAPSVLKATNADVVKAYVEQGLGVCVLPELVFDPKRDRGLRAINVDHLFSTSTTFIVLNRKHYLRAYAYAFIEILAPQVTRQSVERLHGQHQNPAAAQPSPPDADGVQVLNTPVDR</sequence>
<organism evidence="7 8">
    <name type="scientific">Bordetella genomosp. 10</name>
    <dbReference type="NCBI Taxonomy" id="1416804"/>
    <lineage>
        <taxon>Bacteria</taxon>
        <taxon>Pseudomonadati</taxon>
        <taxon>Pseudomonadota</taxon>
        <taxon>Betaproteobacteria</taxon>
        <taxon>Burkholderiales</taxon>
        <taxon>Alcaligenaceae</taxon>
        <taxon>Bordetella</taxon>
    </lineage>
</organism>
<proteinExistence type="inferred from homology"/>
<evidence type="ECO:0000313" key="8">
    <source>
        <dbReference type="Proteomes" id="UP000216020"/>
    </source>
</evidence>
<feature type="domain" description="HTH lysR-type" evidence="6">
    <location>
        <begin position="1"/>
        <end position="59"/>
    </location>
</feature>
<dbReference type="InterPro" id="IPR005119">
    <property type="entry name" value="LysR_subst-bd"/>
</dbReference>
<dbReference type="Pfam" id="PF03466">
    <property type="entry name" value="LysR_substrate"/>
    <property type="match status" value="1"/>
</dbReference>
<dbReference type="GO" id="GO:0003700">
    <property type="term" value="F:DNA-binding transcription factor activity"/>
    <property type="evidence" value="ECO:0007669"/>
    <property type="project" value="InterPro"/>
</dbReference>
<name>A0A261SNQ7_9BORD</name>
<dbReference type="RefSeq" id="WP_094852547.1">
    <property type="nucleotide sequence ID" value="NZ_NEVM01000001.1"/>
</dbReference>
<dbReference type="InterPro" id="IPR036390">
    <property type="entry name" value="WH_DNA-bd_sf"/>
</dbReference>
<dbReference type="PROSITE" id="PS50931">
    <property type="entry name" value="HTH_LYSR"/>
    <property type="match status" value="1"/>
</dbReference>
<dbReference type="Proteomes" id="UP000216020">
    <property type="component" value="Unassembled WGS sequence"/>
</dbReference>
<keyword evidence="4" id="KW-0804">Transcription</keyword>
<dbReference type="PRINTS" id="PR00039">
    <property type="entry name" value="HTHLYSR"/>
</dbReference>
<dbReference type="SUPFAM" id="SSF53850">
    <property type="entry name" value="Periplasmic binding protein-like II"/>
    <property type="match status" value="1"/>
</dbReference>
<keyword evidence="2" id="KW-0805">Transcription regulation</keyword>
<comment type="similarity">
    <text evidence="1">Belongs to the LysR transcriptional regulatory family.</text>
</comment>
<feature type="region of interest" description="Disordered" evidence="5">
    <location>
        <begin position="300"/>
        <end position="331"/>
    </location>
</feature>
<keyword evidence="8" id="KW-1185">Reference proteome</keyword>
<evidence type="ECO:0000256" key="1">
    <source>
        <dbReference type="ARBA" id="ARBA00009437"/>
    </source>
</evidence>
<evidence type="ECO:0000259" key="6">
    <source>
        <dbReference type="PROSITE" id="PS50931"/>
    </source>
</evidence>
<dbReference type="GO" id="GO:0019344">
    <property type="term" value="P:cysteine biosynthetic process"/>
    <property type="evidence" value="ECO:0007669"/>
    <property type="project" value="TreeGrafter"/>
</dbReference>
<dbReference type="InterPro" id="IPR000847">
    <property type="entry name" value="LysR_HTH_N"/>
</dbReference>
<dbReference type="Pfam" id="PF00126">
    <property type="entry name" value="HTH_1"/>
    <property type="match status" value="1"/>
</dbReference>
<dbReference type="PANTHER" id="PTHR30126">
    <property type="entry name" value="HTH-TYPE TRANSCRIPTIONAL REGULATOR"/>
    <property type="match status" value="1"/>
</dbReference>
<evidence type="ECO:0000256" key="5">
    <source>
        <dbReference type="SAM" id="MobiDB-lite"/>
    </source>
</evidence>
<gene>
    <name evidence="7" type="ORF">CAL29_09110</name>
</gene>
<dbReference type="PANTHER" id="PTHR30126:SF6">
    <property type="entry name" value="HTH-TYPE TRANSCRIPTIONAL REGULATOR CYSB-RELATED"/>
    <property type="match status" value="1"/>
</dbReference>
<comment type="caution">
    <text evidence="7">The sequence shown here is derived from an EMBL/GenBank/DDBJ whole genome shotgun (WGS) entry which is preliminary data.</text>
</comment>
<accession>A0A261SNQ7</accession>
<dbReference type="GO" id="GO:0000976">
    <property type="term" value="F:transcription cis-regulatory region binding"/>
    <property type="evidence" value="ECO:0007669"/>
    <property type="project" value="TreeGrafter"/>
</dbReference>
<dbReference type="EMBL" id="NEVM01000001">
    <property type="protein sequence ID" value="OZI38450.1"/>
    <property type="molecule type" value="Genomic_DNA"/>
</dbReference>
<dbReference type="OrthoDB" id="5297026at2"/>
<keyword evidence="3" id="KW-0238">DNA-binding</keyword>
<evidence type="ECO:0000256" key="3">
    <source>
        <dbReference type="ARBA" id="ARBA00023125"/>
    </source>
</evidence>
<reference evidence="8" key="1">
    <citation type="submission" date="2017-05" db="EMBL/GenBank/DDBJ databases">
        <title>Complete and WGS of Bordetella genogroups.</title>
        <authorList>
            <person name="Spilker T."/>
            <person name="Lipuma J."/>
        </authorList>
    </citation>
    <scope>NUCLEOTIDE SEQUENCE [LARGE SCALE GENOMIC DNA]</scope>
    <source>
        <strain evidence="8">AU16122</strain>
    </source>
</reference>
<dbReference type="Gene3D" id="3.40.190.10">
    <property type="entry name" value="Periplasmic binding protein-like II"/>
    <property type="match status" value="2"/>
</dbReference>
<dbReference type="Gene3D" id="1.10.10.10">
    <property type="entry name" value="Winged helix-like DNA-binding domain superfamily/Winged helix DNA-binding domain"/>
    <property type="match status" value="1"/>
</dbReference>
<evidence type="ECO:0000313" key="7">
    <source>
        <dbReference type="EMBL" id="OZI38450.1"/>
    </source>
</evidence>
<protein>
    <recommendedName>
        <fullName evidence="6">HTH lysR-type domain-containing protein</fullName>
    </recommendedName>
</protein>
<dbReference type="InterPro" id="IPR036388">
    <property type="entry name" value="WH-like_DNA-bd_sf"/>
</dbReference>
<evidence type="ECO:0000256" key="4">
    <source>
        <dbReference type="ARBA" id="ARBA00023163"/>
    </source>
</evidence>